<organism evidence="2">
    <name type="scientific">viral metagenome</name>
    <dbReference type="NCBI Taxonomy" id="1070528"/>
    <lineage>
        <taxon>unclassified sequences</taxon>
        <taxon>metagenomes</taxon>
        <taxon>organismal metagenomes</taxon>
    </lineage>
</organism>
<dbReference type="EMBL" id="MN739208">
    <property type="protein sequence ID" value="QHS93700.1"/>
    <property type="molecule type" value="Genomic_DNA"/>
</dbReference>
<accession>A0A6C0BNT1</accession>
<proteinExistence type="predicted"/>
<keyword evidence="1" id="KW-0812">Transmembrane</keyword>
<sequence>MSESPILMYLYLPWVVAMVPEEVNATITTPEEQGPPVLLFGAIIVAGLCLCGALVKLANRSSGNIA</sequence>
<evidence type="ECO:0000256" key="1">
    <source>
        <dbReference type="SAM" id="Phobius"/>
    </source>
</evidence>
<evidence type="ECO:0000313" key="2">
    <source>
        <dbReference type="EMBL" id="QHS93700.1"/>
    </source>
</evidence>
<keyword evidence="1" id="KW-1133">Transmembrane helix</keyword>
<feature type="transmembrane region" description="Helical" evidence="1">
    <location>
        <begin position="35"/>
        <end position="55"/>
    </location>
</feature>
<protein>
    <submittedName>
        <fullName evidence="2">Uncharacterized protein</fullName>
    </submittedName>
</protein>
<reference evidence="2" key="1">
    <citation type="journal article" date="2020" name="Nature">
        <title>Giant virus diversity and host interactions through global metagenomics.</title>
        <authorList>
            <person name="Schulz F."/>
            <person name="Roux S."/>
            <person name="Paez-Espino D."/>
            <person name="Jungbluth S."/>
            <person name="Walsh D.A."/>
            <person name="Denef V.J."/>
            <person name="McMahon K.D."/>
            <person name="Konstantinidis K.T."/>
            <person name="Eloe-Fadrosh E.A."/>
            <person name="Kyrpides N.C."/>
            <person name="Woyke T."/>
        </authorList>
    </citation>
    <scope>NUCLEOTIDE SEQUENCE</scope>
    <source>
        <strain evidence="2">GVMAG-M-3300018080-19</strain>
    </source>
</reference>
<dbReference type="AlphaFoldDB" id="A0A6C0BNT1"/>
<name>A0A6C0BNT1_9ZZZZ</name>
<keyword evidence="1" id="KW-0472">Membrane</keyword>